<dbReference type="InterPro" id="IPR000700">
    <property type="entry name" value="PAS-assoc_C"/>
</dbReference>
<evidence type="ECO:0000256" key="14">
    <source>
        <dbReference type="SAM" id="Phobius"/>
    </source>
</evidence>
<dbReference type="InterPro" id="IPR035965">
    <property type="entry name" value="PAS-like_dom_sf"/>
</dbReference>
<dbReference type="EMBL" id="FQVB01000011">
    <property type="protein sequence ID" value="SHF10892.1"/>
    <property type="molecule type" value="Genomic_DNA"/>
</dbReference>
<dbReference type="SUPFAM" id="SSF47384">
    <property type="entry name" value="Homodimeric domain of signal transducing histidine kinase"/>
    <property type="match status" value="1"/>
</dbReference>
<evidence type="ECO:0000259" key="16">
    <source>
        <dbReference type="PROSITE" id="PS50112"/>
    </source>
</evidence>
<keyword evidence="9" id="KW-0067">ATP-binding</keyword>
<dbReference type="Gene3D" id="3.30.450.20">
    <property type="entry name" value="PAS domain"/>
    <property type="match status" value="2"/>
</dbReference>
<evidence type="ECO:0000256" key="5">
    <source>
        <dbReference type="ARBA" id="ARBA00022679"/>
    </source>
</evidence>
<dbReference type="SMART" id="SM00091">
    <property type="entry name" value="PAS"/>
    <property type="match status" value="2"/>
</dbReference>
<evidence type="ECO:0000259" key="15">
    <source>
        <dbReference type="PROSITE" id="PS50109"/>
    </source>
</evidence>
<dbReference type="PROSITE" id="PS50112">
    <property type="entry name" value="PAS"/>
    <property type="match status" value="2"/>
</dbReference>
<dbReference type="InterPro" id="IPR050351">
    <property type="entry name" value="BphY/WalK/GraS-like"/>
</dbReference>
<dbReference type="InterPro" id="IPR004358">
    <property type="entry name" value="Sig_transdc_His_kin-like_C"/>
</dbReference>
<evidence type="ECO:0000259" key="18">
    <source>
        <dbReference type="PROSITE" id="PS50885"/>
    </source>
</evidence>
<dbReference type="InterPro" id="IPR000014">
    <property type="entry name" value="PAS"/>
</dbReference>
<dbReference type="PROSITE" id="PS50109">
    <property type="entry name" value="HIS_KIN"/>
    <property type="match status" value="1"/>
</dbReference>
<evidence type="ECO:0000256" key="6">
    <source>
        <dbReference type="ARBA" id="ARBA00022692"/>
    </source>
</evidence>
<dbReference type="GO" id="GO:0000155">
    <property type="term" value="F:phosphorelay sensor kinase activity"/>
    <property type="evidence" value="ECO:0007669"/>
    <property type="project" value="InterPro"/>
</dbReference>
<dbReference type="NCBIfam" id="TIGR00229">
    <property type="entry name" value="sensory_box"/>
    <property type="match status" value="2"/>
</dbReference>
<dbReference type="InterPro" id="IPR003660">
    <property type="entry name" value="HAMP_dom"/>
</dbReference>
<dbReference type="Pfam" id="PF00512">
    <property type="entry name" value="HisKA"/>
    <property type="match status" value="1"/>
</dbReference>
<feature type="domain" description="PAS" evidence="16">
    <location>
        <begin position="370"/>
        <end position="441"/>
    </location>
</feature>
<evidence type="ECO:0000256" key="8">
    <source>
        <dbReference type="ARBA" id="ARBA00022777"/>
    </source>
</evidence>
<proteinExistence type="predicted"/>
<dbReference type="PANTHER" id="PTHR42878:SF7">
    <property type="entry name" value="SENSOR HISTIDINE KINASE GLRK"/>
    <property type="match status" value="1"/>
</dbReference>
<dbReference type="FunFam" id="3.30.565.10:FF:000006">
    <property type="entry name" value="Sensor histidine kinase WalK"/>
    <property type="match status" value="1"/>
</dbReference>
<dbReference type="SMART" id="SM00388">
    <property type="entry name" value="HisKA"/>
    <property type="match status" value="1"/>
</dbReference>
<feature type="transmembrane region" description="Helical" evidence="14">
    <location>
        <begin position="6"/>
        <end position="31"/>
    </location>
</feature>
<keyword evidence="4" id="KW-0597">Phosphoprotein</keyword>
<keyword evidence="8" id="KW-0418">Kinase</keyword>
<accession>A0A1M4YZG2</accession>
<evidence type="ECO:0000256" key="11">
    <source>
        <dbReference type="ARBA" id="ARBA00023012"/>
    </source>
</evidence>
<comment type="catalytic activity">
    <reaction evidence="1">
        <text>ATP + protein L-histidine = ADP + protein N-phospho-L-histidine.</text>
        <dbReference type="EC" id="2.7.13.3"/>
    </reaction>
</comment>
<keyword evidence="7" id="KW-0547">Nucleotide-binding</keyword>
<feature type="compositionally biased region" description="Basic and acidic residues" evidence="13">
    <location>
        <begin position="861"/>
        <end position="875"/>
    </location>
</feature>
<feature type="domain" description="PAS" evidence="16">
    <location>
        <begin position="496"/>
        <end position="549"/>
    </location>
</feature>
<keyword evidence="12 14" id="KW-0472">Membrane</keyword>
<evidence type="ECO:0000256" key="13">
    <source>
        <dbReference type="SAM" id="MobiDB-lite"/>
    </source>
</evidence>
<dbReference type="GO" id="GO:0016020">
    <property type="term" value="C:membrane"/>
    <property type="evidence" value="ECO:0007669"/>
    <property type="project" value="UniProtKB-SubCell"/>
</dbReference>
<dbReference type="Pfam" id="PF13188">
    <property type="entry name" value="PAS_8"/>
    <property type="match status" value="1"/>
</dbReference>
<evidence type="ECO:0000256" key="2">
    <source>
        <dbReference type="ARBA" id="ARBA00004141"/>
    </source>
</evidence>
<dbReference type="PANTHER" id="PTHR42878">
    <property type="entry name" value="TWO-COMPONENT HISTIDINE KINASE"/>
    <property type="match status" value="1"/>
</dbReference>
<reference evidence="20" key="1">
    <citation type="submission" date="2016-11" db="EMBL/GenBank/DDBJ databases">
        <authorList>
            <person name="Varghese N."/>
            <person name="Submissions S."/>
        </authorList>
    </citation>
    <scope>NUCLEOTIDE SEQUENCE [LARGE SCALE GENOMIC DNA]</scope>
    <source>
        <strain evidence="20">DSM 9756</strain>
    </source>
</reference>
<feature type="transmembrane region" description="Helical" evidence="14">
    <location>
        <begin position="296"/>
        <end position="315"/>
    </location>
</feature>
<keyword evidence="20" id="KW-1185">Reference proteome</keyword>
<dbReference type="Pfam" id="PF13426">
    <property type="entry name" value="PAS_9"/>
    <property type="match status" value="1"/>
</dbReference>
<dbReference type="EC" id="2.7.13.3" evidence="3"/>
<dbReference type="InterPro" id="IPR036890">
    <property type="entry name" value="HATPase_C_sf"/>
</dbReference>
<evidence type="ECO:0000256" key="12">
    <source>
        <dbReference type="ARBA" id="ARBA00023136"/>
    </source>
</evidence>
<dbReference type="Proteomes" id="UP000184076">
    <property type="component" value="Unassembled WGS sequence"/>
</dbReference>
<dbReference type="InterPro" id="IPR036097">
    <property type="entry name" value="HisK_dim/P_sf"/>
</dbReference>
<evidence type="ECO:0000256" key="1">
    <source>
        <dbReference type="ARBA" id="ARBA00000085"/>
    </source>
</evidence>
<evidence type="ECO:0000256" key="3">
    <source>
        <dbReference type="ARBA" id="ARBA00012438"/>
    </source>
</evidence>
<dbReference type="PROSITE" id="PS50885">
    <property type="entry name" value="HAMP"/>
    <property type="match status" value="1"/>
</dbReference>
<dbReference type="CDD" id="cd00130">
    <property type="entry name" value="PAS"/>
    <property type="match status" value="2"/>
</dbReference>
<keyword evidence="10 14" id="KW-1133">Transmembrane helix</keyword>
<evidence type="ECO:0000256" key="10">
    <source>
        <dbReference type="ARBA" id="ARBA00022989"/>
    </source>
</evidence>
<dbReference type="InterPro" id="IPR003661">
    <property type="entry name" value="HisK_dim/P_dom"/>
</dbReference>
<dbReference type="GO" id="GO:0000156">
    <property type="term" value="F:phosphorelay response regulator activity"/>
    <property type="evidence" value="ECO:0007669"/>
    <property type="project" value="TreeGrafter"/>
</dbReference>
<name>A0A1M4YZG2_9BACT</name>
<keyword evidence="5" id="KW-0808">Transferase</keyword>
<feature type="domain" description="PAC" evidence="17">
    <location>
        <begin position="443"/>
        <end position="495"/>
    </location>
</feature>
<evidence type="ECO:0000256" key="9">
    <source>
        <dbReference type="ARBA" id="ARBA00022840"/>
    </source>
</evidence>
<dbReference type="InterPro" id="IPR005467">
    <property type="entry name" value="His_kinase_dom"/>
</dbReference>
<dbReference type="Pfam" id="PF02518">
    <property type="entry name" value="HATPase_c"/>
    <property type="match status" value="1"/>
</dbReference>
<dbReference type="CDD" id="cd00075">
    <property type="entry name" value="HATPase"/>
    <property type="match status" value="1"/>
</dbReference>
<dbReference type="GO" id="GO:0030295">
    <property type="term" value="F:protein kinase activator activity"/>
    <property type="evidence" value="ECO:0007669"/>
    <property type="project" value="TreeGrafter"/>
</dbReference>
<dbReference type="PROSITE" id="PS50113">
    <property type="entry name" value="PAC"/>
    <property type="match status" value="2"/>
</dbReference>
<dbReference type="SUPFAM" id="SSF55874">
    <property type="entry name" value="ATPase domain of HSP90 chaperone/DNA topoisomerase II/histidine kinase"/>
    <property type="match status" value="1"/>
</dbReference>
<feature type="domain" description="Histidine kinase" evidence="15">
    <location>
        <begin position="637"/>
        <end position="857"/>
    </location>
</feature>
<dbReference type="STRING" id="1121391.SAMN02745206_01350"/>
<keyword evidence="6 14" id="KW-0812">Transmembrane</keyword>
<dbReference type="SMART" id="SM00304">
    <property type="entry name" value="HAMP"/>
    <property type="match status" value="1"/>
</dbReference>
<dbReference type="PRINTS" id="PR00344">
    <property type="entry name" value="BCTRLSENSOR"/>
</dbReference>
<keyword evidence="11" id="KW-0902">Two-component regulatory system</keyword>
<dbReference type="Gene3D" id="1.10.287.130">
    <property type="match status" value="1"/>
</dbReference>
<gene>
    <name evidence="19" type="ORF">SAMN02745206_01350</name>
</gene>
<evidence type="ECO:0000313" key="19">
    <source>
        <dbReference type="EMBL" id="SHF10892.1"/>
    </source>
</evidence>
<dbReference type="Gene3D" id="6.10.340.10">
    <property type="match status" value="1"/>
</dbReference>
<dbReference type="Gene3D" id="3.30.565.10">
    <property type="entry name" value="Histidine kinase-like ATPase, C-terminal domain"/>
    <property type="match status" value="1"/>
</dbReference>
<organism evidence="19 20">
    <name type="scientific">Desulfacinum infernum DSM 9756</name>
    <dbReference type="NCBI Taxonomy" id="1121391"/>
    <lineage>
        <taxon>Bacteria</taxon>
        <taxon>Pseudomonadati</taxon>
        <taxon>Thermodesulfobacteriota</taxon>
        <taxon>Syntrophobacteria</taxon>
        <taxon>Syntrophobacterales</taxon>
        <taxon>Syntrophobacteraceae</taxon>
        <taxon>Desulfacinum</taxon>
    </lineage>
</organism>
<dbReference type="Pfam" id="PF00672">
    <property type="entry name" value="HAMP"/>
    <property type="match status" value="1"/>
</dbReference>
<evidence type="ECO:0000313" key="20">
    <source>
        <dbReference type="Proteomes" id="UP000184076"/>
    </source>
</evidence>
<feature type="domain" description="HAMP" evidence="18">
    <location>
        <begin position="317"/>
        <end position="369"/>
    </location>
</feature>
<dbReference type="SUPFAM" id="SSF55785">
    <property type="entry name" value="PYP-like sensor domain (PAS domain)"/>
    <property type="match status" value="2"/>
</dbReference>
<dbReference type="RefSeq" id="WP_073038199.1">
    <property type="nucleotide sequence ID" value="NZ_FQVB01000011.1"/>
</dbReference>
<dbReference type="InterPro" id="IPR003594">
    <property type="entry name" value="HATPase_dom"/>
</dbReference>
<evidence type="ECO:0000256" key="7">
    <source>
        <dbReference type="ARBA" id="ARBA00022741"/>
    </source>
</evidence>
<sequence length="875" mass="97797">MRRLPIGARIFLAILAVSILTMTGVGVLVYLKGSEILRRKTGEELSLAAQVHAHYVEHHLEDLLRDLEHVGRLAPSWMLQEDRREKADPGGAPRELFQRSASYVQERFPWVLGMAVRDAQGRILAASHGEKVHSSRPPPYDPLGLLKKAVLVTFPSTTEGDPQGPPLMEVGTRIAATGADSRERYLTAVVNLEELIGRVPVPEYLGRSLAIALGGTRGEHPVVLVRNLAVSPDLRTRLSQLLQGTDSRTHPEPSPSGRETGPFLWALSRLPRLGWPLLAALPASSAHVPLSQLFQVVVMGVAVGIGLAFLVALYASSAMVQPIKRLTQAFREFSKGNWDVQVPVTSSDEIGELTDGFNEGVRFLASQHAKLRRFRALVHHSQDAILLFSASGGITYCNKAAFDLLGYTRREELALKTLSDFVCPRDKARFEKTVWPAILEGRWEGELHLCHQDSRPLVAWARAGTIPSDREGIRLLYAVLRDISERKSYEKALQEAEEYYRSLFRSSQDAIVVTDPQDVIIDVNEPAFEATFGYAKQEVVGRPIGDLYDEAAGAPAPTGDAWGKAPGRLTLRWKRKDGGVFLGETTVDVLEGSRGQRRGYLRVVRDVSERVAFLEKLEKAYNDLKGLDQLKDRFLAGISHDLRSPLIPVRAFLERLLQRRWGPLTDKQEEFLRYCLIGVDRELILVEELLDYTRLQSGRLELRAEELDLQDVIRTSLFLLKVQAEAHHLQVHVDMPREAVMMRGDYNKLLRIFNNLFSNAVKYNRPEGSVSVRGRWVDEGRFRVEIEDTGVGIPRESLDHIFEHFYRVEGERSGAVTGAGIGLAVVRELVRLHQGRLEVQSTLGVGSVFAVTFPTMGPGEEAEKRDEELGRKRKG</sequence>
<feature type="region of interest" description="Disordered" evidence="13">
    <location>
        <begin position="856"/>
        <end position="875"/>
    </location>
</feature>
<dbReference type="CDD" id="cd06225">
    <property type="entry name" value="HAMP"/>
    <property type="match status" value="1"/>
</dbReference>
<dbReference type="CDD" id="cd00082">
    <property type="entry name" value="HisKA"/>
    <property type="match status" value="1"/>
</dbReference>
<comment type="subcellular location">
    <subcellularLocation>
        <location evidence="2">Membrane</location>
        <topology evidence="2">Multi-pass membrane protein</topology>
    </subcellularLocation>
</comment>
<feature type="domain" description="PAC" evidence="17">
    <location>
        <begin position="567"/>
        <end position="619"/>
    </location>
</feature>
<dbReference type="SMART" id="SM00387">
    <property type="entry name" value="HATPase_c"/>
    <property type="match status" value="1"/>
</dbReference>
<protein>
    <recommendedName>
        <fullName evidence="3">histidine kinase</fullName>
        <ecNumber evidence="3">2.7.13.3</ecNumber>
    </recommendedName>
</protein>
<dbReference type="InterPro" id="IPR001610">
    <property type="entry name" value="PAC"/>
</dbReference>
<evidence type="ECO:0000259" key="17">
    <source>
        <dbReference type="PROSITE" id="PS50113"/>
    </source>
</evidence>
<evidence type="ECO:0000256" key="4">
    <source>
        <dbReference type="ARBA" id="ARBA00022553"/>
    </source>
</evidence>
<dbReference type="AlphaFoldDB" id="A0A1M4YZG2"/>
<dbReference type="SMART" id="SM00086">
    <property type="entry name" value="PAC"/>
    <property type="match status" value="2"/>
</dbReference>
<dbReference type="SUPFAM" id="SSF158472">
    <property type="entry name" value="HAMP domain-like"/>
    <property type="match status" value="1"/>
</dbReference>
<dbReference type="GO" id="GO:0007234">
    <property type="term" value="P:osmosensory signaling via phosphorelay pathway"/>
    <property type="evidence" value="ECO:0007669"/>
    <property type="project" value="TreeGrafter"/>
</dbReference>